<sequence length="84" mass="10179">MQLQIKELRKKDHRKAIQFAIEGMHFDWYFDHKIPLKLYGRYFWYLEFCRATQMIAVYEGQEAAENVCRPCIRSYSPEPVRSDS</sequence>
<reference evidence="1" key="1">
    <citation type="journal article" date="2021" name="PeerJ">
        <title>Extensive microbial diversity within the chicken gut microbiome revealed by metagenomics and culture.</title>
        <authorList>
            <person name="Gilroy R."/>
            <person name="Ravi A."/>
            <person name="Getino M."/>
            <person name="Pursley I."/>
            <person name="Horton D.L."/>
            <person name="Alikhan N.F."/>
            <person name="Baker D."/>
            <person name="Gharbi K."/>
            <person name="Hall N."/>
            <person name="Watson M."/>
            <person name="Adriaenssens E.M."/>
            <person name="Foster-Nyarko E."/>
            <person name="Jarju S."/>
            <person name="Secka A."/>
            <person name="Antonio M."/>
            <person name="Oren A."/>
            <person name="Chaudhuri R.R."/>
            <person name="La Ragione R."/>
            <person name="Hildebrand F."/>
            <person name="Pallen M.J."/>
        </authorList>
    </citation>
    <scope>NUCLEOTIDE SEQUENCE</scope>
    <source>
        <strain evidence="1">ChiSjej1B19-8411</strain>
    </source>
</reference>
<organism evidence="1 2">
    <name type="scientific">Candidatus Blautia gallistercoris</name>
    <dbReference type="NCBI Taxonomy" id="2838490"/>
    <lineage>
        <taxon>Bacteria</taxon>
        <taxon>Bacillati</taxon>
        <taxon>Bacillota</taxon>
        <taxon>Clostridia</taxon>
        <taxon>Lachnospirales</taxon>
        <taxon>Lachnospiraceae</taxon>
        <taxon>Blautia</taxon>
    </lineage>
</organism>
<accession>A0A9D2B1X1</accession>
<proteinExistence type="predicted"/>
<evidence type="ECO:0000313" key="1">
    <source>
        <dbReference type="EMBL" id="HIX58105.1"/>
    </source>
</evidence>
<reference evidence="1" key="2">
    <citation type="submission" date="2021-04" db="EMBL/GenBank/DDBJ databases">
        <authorList>
            <person name="Gilroy R."/>
        </authorList>
    </citation>
    <scope>NUCLEOTIDE SEQUENCE</scope>
    <source>
        <strain evidence="1">ChiSjej1B19-8411</strain>
    </source>
</reference>
<dbReference type="EMBL" id="DXEX01000004">
    <property type="protein sequence ID" value="HIX58105.1"/>
    <property type="molecule type" value="Genomic_DNA"/>
</dbReference>
<protein>
    <submittedName>
        <fullName evidence="1">Uncharacterized protein</fullName>
    </submittedName>
</protein>
<gene>
    <name evidence="1" type="ORF">IAA45_00095</name>
</gene>
<dbReference type="Proteomes" id="UP000886817">
    <property type="component" value="Unassembled WGS sequence"/>
</dbReference>
<dbReference type="AlphaFoldDB" id="A0A9D2B1X1"/>
<name>A0A9D2B1X1_9FIRM</name>
<comment type="caution">
    <text evidence="1">The sequence shown here is derived from an EMBL/GenBank/DDBJ whole genome shotgun (WGS) entry which is preliminary data.</text>
</comment>
<evidence type="ECO:0000313" key="2">
    <source>
        <dbReference type="Proteomes" id="UP000886817"/>
    </source>
</evidence>